<dbReference type="Proteomes" id="UP000190961">
    <property type="component" value="Unassembled WGS sequence"/>
</dbReference>
<dbReference type="EMBL" id="FUZU01000002">
    <property type="protein sequence ID" value="SKC77373.1"/>
    <property type="molecule type" value="Genomic_DNA"/>
</dbReference>
<evidence type="ECO:0000256" key="1">
    <source>
        <dbReference type="ARBA" id="ARBA00000553"/>
    </source>
</evidence>
<keyword evidence="12" id="KW-1185">Reference proteome</keyword>
<evidence type="ECO:0000313" key="12">
    <source>
        <dbReference type="Proteomes" id="UP000190961"/>
    </source>
</evidence>
<dbReference type="InterPro" id="IPR011324">
    <property type="entry name" value="Cytotoxic_necrot_fac-like_cat"/>
</dbReference>
<dbReference type="NCBIfam" id="TIGR00726">
    <property type="entry name" value="peptidoglycan editing factor PgeF"/>
    <property type="match status" value="1"/>
</dbReference>
<gene>
    <name evidence="11" type="ORF">SAMN05660236_3568</name>
</gene>
<dbReference type="InterPro" id="IPR003730">
    <property type="entry name" value="Cu_polyphenol_OxRdtase"/>
</dbReference>
<dbReference type="GO" id="GO:0016787">
    <property type="term" value="F:hydrolase activity"/>
    <property type="evidence" value="ECO:0007669"/>
    <property type="project" value="UniProtKB-KW"/>
</dbReference>
<dbReference type="RefSeq" id="WP_079688079.1">
    <property type="nucleotide sequence ID" value="NZ_FUZU01000002.1"/>
</dbReference>
<dbReference type="SUPFAM" id="SSF64438">
    <property type="entry name" value="CNF1/YfiH-like putative cysteine hydrolases"/>
    <property type="match status" value="1"/>
</dbReference>
<dbReference type="Gene3D" id="3.60.140.10">
    <property type="entry name" value="CNF1/YfiH-like putative cysteine hydrolases"/>
    <property type="match status" value="1"/>
</dbReference>
<dbReference type="InterPro" id="IPR038371">
    <property type="entry name" value="Cu_polyphenol_OxRdtase_sf"/>
</dbReference>
<protein>
    <recommendedName>
        <fullName evidence="10">Purine nucleoside phosphorylase</fullName>
    </recommendedName>
</protein>
<dbReference type="PANTHER" id="PTHR30616:SF2">
    <property type="entry name" value="PURINE NUCLEOSIDE PHOSPHORYLASE LACC1"/>
    <property type="match status" value="1"/>
</dbReference>
<evidence type="ECO:0000256" key="9">
    <source>
        <dbReference type="ARBA" id="ARBA00049893"/>
    </source>
</evidence>
<keyword evidence="4" id="KW-0479">Metal-binding</keyword>
<name>A0A1T5LMV6_9BACT</name>
<proteinExistence type="inferred from homology"/>
<dbReference type="CDD" id="cd16833">
    <property type="entry name" value="YfiH"/>
    <property type="match status" value="1"/>
</dbReference>
<dbReference type="GO" id="GO:0005507">
    <property type="term" value="F:copper ion binding"/>
    <property type="evidence" value="ECO:0007669"/>
    <property type="project" value="TreeGrafter"/>
</dbReference>
<reference evidence="11 12" key="1">
    <citation type="submission" date="2017-02" db="EMBL/GenBank/DDBJ databases">
        <authorList>
            <person name="Peterson S.W."/>
        </authorList>
    </citation>
    <scope>NUCLEOTIDE SEQUENCE [LARGE SCALE GENOMIC DNA]</scope>
    <source>
        <strain evidence="11 12">DSM 25262</strain>
    </source>
</reference>
<evidence type="ECO:0000313" key="11">
    <source>
        <dbReference type="EMBL" id="SKC77373.1"/>
    </source>
</evidence>
<dbReference type="STRING" id="688867.SAMN05660236_3568"/>
<evidence type="ECO:0000256" key="7">
    <source>
        <dbReference type="ARBA" id="ARBA00047989"/>
    </source>
</evidence>
<keyword evidence="5" id="KW-0378">Hydrolase</keyword>
<keyword evidence="6" id="KW-0862">Zinc</keyword>
<comment type="catalytic activity">
    <reaction evidence="8">
        <text>adenosine + phosphate = alpha-D-ribose 1-phosphate + adenine</text>
        <dbReference type="Rhea" id="RHEA:27642"/>
        <dbReference type="ChEBI" id="CHEBI:16335"/>
        <dbReference type="ChEBI" id="CHEBI:16708"/>
        <dbReference type="ChEBI" id="CHEBI:43474"/>
        <dbReference type="ChEBI" id="CHEBI:57720"/>
        <dbReference type="EC" id="2.4.2.1"/>
    </reaction>
    <physiologicalReaction direction="left-to-right" evidence="8">
        <dbReference type="Rhea" id="RHEA:27643"/>
    </physiologicalReaction>
</comment>
<evidence type="ECO:0000256" key="6">
    <source>
        <dbReference type="ARBA" id="ARBA00022833"/>
    </source>
</evidence>
<organism evidence="11 12">
    <name type="scientific">Ohtaekwangia koreensis</name>
    <dbReference type="NCBI Taxonomy" id="688867"/>
    <lineage>
        <taxon>Bacteria</taxon>
        <taxon>Pseudomonadati</taxon>
        <taxon>Bacteroidota</taxon>
        <taxon>Cytophagia</taxon>
        <taxon>Cytophagales</taxon>
        <taxon>Fulvivirgaceae</taxon>
        <taxon>Ohtaekwangia</taxon>
    </lineage>
</organism>
<dbReference type="OrthoDB" id="4279at2"/>
<comment type="catalytic activity">
    <reaction evidence="7">
        <text>adenosine + H2O + H(+) = inosine + NH4(+)</text>
        <dbReference type="Rhea" id="RHEA:24408"/>
        <dbReference type="ChEBI" id="CHEBI:15377"/>
        <dbReference type="ChEBI" id="CHEBI:15378"/>
        <dbReference type="ChEBI" id="CHEBI:16335"/>
        <dbReference type="ChEBI" id="CHEBI:17596"/>
        <dbReference type="ChEBI" id="CHEBI:28938"/>
        <dbReference type="EC" id="3.5.4.4"/>
    </reaction>
    <physiologicalReaction direction="left-to-right" evidence="7">
        <dbReference type="Rhea" id="RHEA:24409"/>
    </physiologicalReaction>
</comment>
<evidence type="ECO:0000256" key="2">
    <source>
        <dbReference type="ARBA" id="ARBA00007353"/>
    </source>
</evidence>
<keyword evidence="3" id="KW-0808">Transferase</keyword>
<dbReference type="GO" id="GO:0017061">
    <property type="term" value="F:S-methyl-5-thioadenosine phosphorylase activity"/>
    <property type="evidence" value="ECO:0007669"/>
    <property type="project" value="UniProtKB-EC"/>
</dbReference>
<dbReference type="AlphaFoldDB" id="A0A1T5LMV6"/>
<evidence type="ECO:0000256" key="4">
    <source>
        <dbReference type="ARBA" id="ARBA00022723"/>
    </source>
</evidence>
<comment type="catalytic activity">
    <reaction evidence="9">
        <text>S-methyl-5'-thioadenosine + phosphate = 5-(methylsulfanyl)-alpha-D-ribose 1-phosphate + adenine</text>
        <dbReference type="Rhea" id="RHEA:11852"/>
        <dbReference type="ChEBI" id="CHEBI:16708"/>
        <dbReference type="ChEBI" id="CHEBI:17509"/>
        <dbReference type="ChEBI" id="CHEBI:43474"/>
        <dbReference type="ChEBI" id="CHEBI:58533"/>
        <dbReference type="EC" id="2.4.2.28"/>
    </reaction>
    <physiologicalReaction direction="left-to-right" evidence="9">
        <dbReference type="Rhea" id="RHEA:11853"/>
    </physiologicalReaction>
</comment>
<comment type="catalytic activity">
    <reaction evidence="1">
        <text>inosine + phosphate = alpha-D-ribose 1-phosphate + hypoxanthine</text>
        <dbReference type="Rhea" id="RHEA:27646"/>
        <dbReference type="ChEBI" id="CHEBI:17368"/>
        <dbReference type="ChEBI" id="CHEBI:17596"/>
        <dbReference type="ChEBI" id="CHEBI:43474"/>
        <dbReference type="ChEBI" id="CHEBI:57720"/>
        <dbReference type="EC" id="2.4.2.1"/>
    </reaction>
    <physiologicalReaction direction="left-to-right" evidence="1">
        <dbReference type="Rhea" id="RHEA:27647"/>
    </physiologicalReaction>
</comment>
<comment type="similarity">
    <text evidence="2 10">Belongs to the purine nucleoside phosphorylase YfiH/LACC1 family.</text>
</comment>
<dbReference type="PANTHER" id="PTHR30616">
    <property type="entry name" value="UNCHARACTERIZED PROTEIN YFIH"/>
    <property type="match status" value="1"/>
</dbReference>
<dbReference type="Pfam" id="PF02578">
    <property type="entry name" value="Cu-oxidase_4"/>
    <property type="match status" value="1"/>
</dbReference>
<sequence length="257" mass="28392">MTKQQIGDLTLWQFEGFGKEISIKHFVTDRSSHGDDKEFTLSWSSSPDREFVRDNRHLLASALGIEDTQLYFPSQVHKTRIVHVSSGISKDELMETDALITNEKGICIAVMSADCVPILLYDKKNKAVAAIHSGWRGTVARILDKTLQQMHATFGTKGEDLIAGIGPSVSQESYEVGTEVVEEVILAFGKDSGLLIPQPNQKAKLDLWKANKIQLQQFGVPETQIEVSNLCTVLNNNNFFSARKGDTGRFAAGIVLV</sequence>
<evidence type="ECO:0000256" key="3">
    <source>
        <dbReference type="ARBA" id="ARBA00022679"/>
    </source>
</evidence>
<evidence type="ECO:0000256" key="10">
    <source>
        <dbReference type="RuleBase" id="RU361274"/>
    </source>
</evidence>
<evidence type="ECO:0000256" key="8">
    <source>
        <dbReference type="ARBA" id="ARBA00048968"/>
    </source>
</evidence>
<evidence type="ECO:0000256" key="5">
    <source>
        <dbReference type="ARBA" id="ARBA00022801"/>
    </source>
</evidence>
<accession>A0A1T5LMV6</accession>